<dbReference type="Proteomes" id="UP000183257">
    <property type="component" value="Unassembled WGS sequence"/>
</dbReference>
<dbReference type="OrthoDB" id="653598at2"/>
<name>A0A1K1MZZ0_9FLAO</name>
<evidence type="ECO:0000256" key="2">
    <source>
        <dbReference type="ARBA" id="ARBA00006275"/>
    </source>
</evidence>
<organism evidence="9 10">
    <name type="scientific">Cellulophaga fucicola</name>
    <dbReference type="NCBI Taxonomy" id="76595"/>
    <lineage>
        <taxon>Bacteria</taxon>
        <taxon>Pseudomonadati</taxon>
        <taxon>Bacteroidota</taxon>
        <taxon>Flavobacteriia</taxon>
        <taxon>Flavobacteriales</taxon>
        <taxon>Flavobacteriaceae</taxon>
        <taxon>Cellulophaga</taxon>
    </lineage>
</organism>
<dbReference type="Gene3D" id="1.25.40.390">
    <property type="match status" value="1"/>
</dbReference>
<dbReference type="PROSITE" id="PS51257">
    <property type="entry name" value="PROKAR_LIPOPROTEIN"/>
    <property type="match status" value="1"/>
</dbReference>
<evidence type="ECO:0000256" key="3">
    <source>
        <dbReference type="ARBA" id="ARBA00022729"/>
    </source>
</evidence>
<dbReference type="InterPro" id="IPR033985">
    <property type="entry name" value="SusD-like_N"/>
</dbReference>
<evidence type="ECO:0000256" key="6">
    <source>
        <dbReference type="SAM" id="SignalP"/>
    </source>
</evidence>
<evidence type="ECO:0000313" key="9">
    <source>
        <dbReference type="EMBL" id="SFW28687.1"/>
    </source>
</evidence>
<protein>
    <submittedName>
        <fullName evidence="9">SusD family protein</fullName>
    </submittedName>
</protein>
<sequence length="465" mass="52648">MKLKYSVLILVLVLISSCNKEEWLEIQPKGEVIPTTVKDYRLLLDQVGRAYQGVSPGFGDTYANTDYMSDDFTINDNTSNRFGAQVIRAYTWDNDLYLANEEDSDWATLYGQIYPTNIIVEEIMSATNGSESEKLEILAEAKIQRAFSYFALVNLYGLHYNTDAASNPGVPMRLDSNLEGADLSRKSVQEVYNLIIEDVESSIANLPDVPESNNHKHRPSKVNAYAFLARIYLYMADYEKALDAANSSYAIYNTINNYNDYGFYLDVLYLDQPQNDKQLLWSKGSPNTYSLLVASDELFSMYTEDDLRKTMFSPISFLFGIQEEGNAFGAPFFTNYRGSGFTVPEVLLIRAECNARLNNLNLALADVNLIRENRFKTGTYTPLVSTDKAEVLDIVKNERRMELVGSGLRFFDLKRYNEFDNANITLSRSLNGETYNLQANGKNWALPIAKKYINATPAIGDNIRD</sequence>
<accession>A0A1K1MZZ0</accession>
<dbReference type="RefSeq" id="WP_072302712.1">
    <property type="nucleotide sequence ID" value="NZ_FPIY01000001.1"/>
</dbReference>
<feature type="chain" id="PRO_5013267235" evidence="6">
    <location>
        <begin position="21"/>
        <end position="465"/>
    </location>
</feature>
<evidence type="ECO:0000256" key="4">
    <source>
        <dbReference type="ARBA" id="ARBA00023136"/>
    </source>
</evidence>
<dbReference type="InterPro" id="IPR011990">
    <property type="entry name" value="TPR-like_helical_dom_sf"/>
</dbReference>
<proteinExistence type="inferred from homology"/>
<comment type="subcellular location">
    <subcellularLocation>
        <location evidence="1">Cell outer membrane</location>
    </subcellularLocation>
</comment>
<feature type="domain" description="RagB/SusD" evidence="7">
    <location>
        <begin position="345"/>
        <end position="452"/>
    </location>
</feature>
<keyword evidence="3 6" id="KW-0732">Signal</keyword>
<feature type="domain" description="SusD-like N-terminal" evidence="8">
    <location>
        <begin position="22"/>
        <end position="233"/>
    </location>
</feature>
<evidence type="ECO:0000313" key="10">
    <source>
        <dbReference type="Proteomes" id="UP000183257"/>
    </source>
</evidence>
<keyword evidence="10" id="KW-1185">Reference proteome</keyword>
<keyword evidence="5" id="KW-0998">Cell outer membrane</keyword>
<dbReference type="InterPro" id="IPR012944">
    <property type="entry name" value="SusD_RagB_dom"/>
</dbReference>
<dbReference type="SUPFAM" id="SSF48452">
    <property type="entry name" value="TPR-like"/>
    <property type="match status" value="1"/>
</dbReference>
<feature type="signal peptide" evidence="6">
    <location>
        <begin position="1"/>
        <end position="20"/>
    </location>
</feature>
<keyword evidence="4" id="KW-0472">Membrane</keyword>
<reference evidence="10" key="1">
    <citation type="submission" date="2016-11" db="EMBL/GenBank/DDBJ databases">
        <authorList>
            <person name="Varghese N."/>
            <person name="Submissions S."/>
        </authorList>
    </citation>
    <scope>NUCLEOTIDE SEQUENCE [LARGE SCALE GENOMIC DNA]</scope>
    <source>
        <strain evidence="10">DSM 24786</strain>
    </source>
</reference>
<evidence type="ECO:0000256" key="1">
    <source>
        <dbReference type="ARBA" id="ARBA00004442"/>
    </source>
</evidence>
<evidence type="ECO:0000259" key="7">
    <source>
        <dbReference type="Pfam" id="PF07980"/>
    </source>
</evidence>
<evidence type="ECO:0000259" key="8">
    <source>
        <dbReference type="Pfam" id="PF14322"/>
    </source>
</evidence>
<dbReference type="GO" id="GO:0009279">
    <property type="term" value="C:cell outer membrane"/>
    <property type="evidence" value="ECO:0007669"/>
    <property type="project" value="UniProtKB-SubCell"/>
</dbReference>
<comment type="similarity">
    <text evidence="2">Belongs to the SusD family.</text>
</comment>
<dbReference type="Pfam" id="PF14322">
    <property type="entry name" value="SusD-like_3"/>
    <property type="match status" value="1"/>
</dbReference>
<dbReference type="EMBL" id="FPIY01000001">
    <property type="protein sequence ID" value="SFW28687.1"/>
    <property type="molecule type" value="Genomic_DNA"/>
</dbReference>
<dbReference type="Pfam" id="PF07980">
    <property type="entry name" value="SusD_RagB"/>
    <property type="match status" value="1"/>
</dbReference>
<dbReference type="STRING" id="76595.SAMN05660313_01072"/>
<evidence type="ECO:0000256" key="5">
    <source>
        <dbReference type="ARBA" id="ARBA00023237"/>
    </source>
</evidence>
<gene>
    <name evidence="9" type="ORF">SAMN05660313_01072</name>
</gene>
<dbReference type="AlphaFoldDB" id="A0A1K1MZZ0"/>